<protein>
    <recommendedName>
        <fullName evidence="5">Branched-chain amino acid ABC transporter permease</fullName>
    </recommendedName>
</protein>
<dbReference type="Proteomes" id="UP000010744">
    <property type="component" value="Unassembled WGS sequence"/>
</dbReference>
<keyword evidence="4" id="KW-1185">Reference proteome</keyword>
<evidence type="ECO:0008006" key="5">
    <source>
        <dbReference type="Google" id="ProtNLM"/>
    </source>
</evidence>
<sequence length="94" mass="9609">GGITSFAGAVIAGIIGPLGVGYVFLTQTLSFGEYYELIAAGSLLLMAVMNPVGVAGAPSELGDRIRALRHRREPEPKPEAPGTAAQSAEAGTRV</sequence>
<comment type="caution">
    <text evidence="3">The sequence shown here is derived from an EMBL/GenBank/DDBJ whole genome shotgun (WGS) entry which is preliminary data.</text>
</comment>
<evidence type="ECO:0000313" key="4">
    <source>
        <dbReference type="Proteomes" id="UP000010744"/>
    </source>
</evidence>
<keyword evidence="2" id="KW-0472">Membrane</keyword>
<name>A0ABQ0HNM5_GORRU</name>
<evidence type="ECO:0000256" key="1">
    <source>
        <dbReference type="SAM" id="MobiDB-lite"/>
    </source>
</evidence>
<feature type="compositionally biased region" description="Basic and acidic residues" evidence="1">
    <location>
        <begin position="68"/>
        <end position="78"/>
    </location>
</feature>
<keyword evidence="2" id="KW-0812">Transmembrane</keyword>
<feature type="region of interest" description="Disordered" evidence="1">
    <location>
        <begin position="68"/>
        <end position="94"/>
    </location>
</feature>
<reference evidence="3 4" key="1">
    <citation type="submission" date="2012-08" db="EMBL/GenBank/DDBJ databases">
        <title>Whole genome shotgun sequence of Gordonia rubripertincta NBRC 101908.</title>
        <authorList>
            <person name="Takarada H."/>
            <person name="Hosoyama A."/>
            <person name="Tsuchikane K."/>
            <person name="Katsumata H."/>
            <person name="Baba S."/>
            <person name="Ohji S."/>
            <person name="Yamazaki S."/>
            <person name="Fujita N."/>
        </authorList>
    </citation>
    <scope>NUCLEOTIDE SEQUENCE [LARGE SCALE GENOMIC DNA]</scope>
    <source>
        <strain evidence="3 4">NBRC 101908</strain>
    </source>
</reference>
<keyword evidence="2" id="KW-1133">Transmembrane helix</keyword>
<feature type="transmembrane region" description="Helical" evidence="2">
    <location>
        <begin position="6"/>
        <end position="25"/>
    </location>
</feature>
<dbReference type="EMBL" id="BAHB01000020">
    <property type="protein sequence ID" value="GAB83866.1"/>
    <property type="molecule type" value="Genomic_DNA"/>
</dbReference>
<gene>
    <name evidence="3" type="ORF">GORBP_020_00470</name>
</gene>
<organism evidence="3 4">
    <name type="scientific">Gordonia rubripertincta NBRC 101908</name>
    <dbReference type="NCBI Taxonomy" id="1077975"/>
    <lineage>
        <taxon>Bacteria</taxon>
        <taxon>Bacillati</taxon>
        <taxon>Actinomycetota</taxon>
        <taxon>Actinomycetes</taxon>
        <taxon>Mycobacteriales</taxon>
        <taxon>Gordoniaceae</taxon>
        <taxon>Gordonia</taxon>
    </lineage>
</organism>
<feature type="non-terminal residue" evidence="3">
    <location>
        <position position="1"/>
    </location>
</feature>
<feature type="transmembrane region" description="Helical" evidence="2">
    <location>
        <begin position="37"/>
        <end position="57"/>
    </location>
</feature>
<accession>A0ABQ0HNM5</accession>
<evidence type="ECO:0000313" key="3">
    <source>
        <dbReference type="EMBL" id="GAB83866.1"/>
    </source>
</evidence>
<proteinExistence type="predicted"/>
<evidence type="ECO:0000256" key="2">
    <source>
        <dbReference type="SAM" id="Phobius"/>
    </source>
</evidence>